<dbReference type="NCBIfam" id="NF033205">
    <property type="entry name" value="IPExxxVDY"/>
    <property type="match status" value="1"/>
</dbReference>
<gene>
    <name evidence="1" type="ORF">CLV32_3720</name>
</gene>
<evidence type="ECO:0008006" key="3">
    <source>
        <dbReference type="Google" id="ProtNLM"/>
    </source>
</evidence>
<protein>
    <recommendedName>
        <fullName evidence="3">IPExxxVDY family protein</fullName>
    </recommendedName>
</protein>
<evidence type="ECO:0000313" key="2">
    <source>
        <dbReference type="Proteomes" id="UP000295499"/>
    </source>
</evidence>
<dbReference type="EMBL" id="SNWM01000005">
    <property type="protein sequence ID" value="TDO19965.1"/>
    <property type="molecule type" value="Genomic_DNA"/>
</dbReference>
<dbReference type="InterPro" id="IPR047690">
    <property type="entry name" value="IPExxxVDY_fam"/>
</dbReference>
<evidence type="ECO:0000313" key="1">
    <source>
        <dbReference type="EMBL" id="TDO19965.1"/>
    </source>
</evidence>
<keyword evidence="2" id="KW-1185">Reference proteome</keyword>
<dbReference type="AlphaFoldDB" id="A0A4R6IG95"/>
<reference evidence="1 2" key="1">
    <citation type="submission" date="2019-03" db="EMBL/GenBank/DDBJ databases">
        <title>Genomic Encyclopedia of Archaeal and Bacterial Type Strains, Phase II (KMG-II): from individual species to whole genera.</title>
        <authorList>
            <person name="Goeker M."/>
        </authorList>
    </citation>
    <scope>NUCLEOTIDE SEQUENCE [LARGE SCALE GENOMIC DNA]</scope>
    <source>
        <strain evidence="1 2">DSM 19034</strain>
    </source>
</reference>
<organism evidence="1 2">
    <name type="scientific">Pedobacter duraquae</name>
    <dbReference type="NCBI Taxonomy" id="425511"/>
    <lineage>
        <taxon>Bacteria</taxon>
        <taxon>Pseudomonadati</taxon>
        <taxon>Bacteroidota</taxon>
        <taxon>Sphingobacteriia</taxon>
        <taxon>Sphingobacteriales</taxon>
        <taxon>Sphingobacteriaceae</taxon>
        <taxon>Pedobacter</taxon>
    </lineage>
</organism>
<accession>A0A4R6IG95</accession>
<name>A0A4R6IG95_9SPHI</name>
<proteinExistence type="predicted"/>
<dbReference type="Proteomes" id="UP000295499">
    <property type="component" value="Unassembled WGS sequence"/>
</dbReference>
<sequence length="148" mass="17306">MNPKAKSSLLNKTYLKLSLDLDFVLIAITASLKDYVLCHKINTNLSFNFEKIADHEVYFKINEPALAFSKYYFYVDQGENEYYIVNNRNSEGFLIPEMNRVDYFLIIHNYLDPEDLNYIIRGLNKLPDIQVAAQVDPLRLKSKENLVM</sequence>
<comment type="caution">
    <text evidence="1">The sequence shown here is derived from an EMBL/GenBank/DDBJ whole genome shotgun (WGS) entry which is preliminary data.</text>
</comment>